<feature type="compositionally biased region" description="Basic residues" evidence="6">
    <location>
        <begin position="252"/>
        <end position="263"/>
    </location>
</feature>
<dbReference type="Pfam" id="PF00173">
    <property type="entry name" value="Cyt-b5"/>
    <property type="match status" value="1"/>
</dbReference>
<comment type="caution">
    <text evidence="8">The sequence shown here is derived from an EMBL/GenBank/DDBJ whole genome shotgun (WGS) entry which is preliminary data.</text>
</comment>
<feature type="compositionally biased region" description="Basic and acidic residues" evidence="6">
    <location>
        <begin position="264"/>
        <end position="276"/>
    </location>
</feature>
<evidence type="ECO:0000256" key="3">
    <source>
        <dbReference type="ARBA" id="ARBA00022705"/>
    </source>
</evidence>
<sequence length="1236" mass="133876">MNATPPEPIAPPKDDPYTLEKLKQFSGEDANKPVYVSIKGTVFDVSAKRDTYGPGGSYALLAGKDASVALGKSSLKPEDAVPDYSQLDESERQTLDQWHGFFTKPNTEEMSTNKRKFDAVTPIKATPGRSASVSSRGSYRTRPESDNDEEDMVESPEIISKKPKLFSTPSKSGRGKKKQTHANSEVDEIDFILHPESPGPTPSKTPRTRGGKTPRTARKAAPNITIVSRPSDSSDVPSTSVSQISASTPSKSQRRNSPSKRAAKALDLDATPRADPTKSANVFSGLVENPFIGVVLPSTSSGSPLKPAIPGAARGRKKVPTRQLVRDDSGVQAPAQQAPGSLSRLGSASGSSAANTDEEDLVPISFRTFASLKTGTTPKKPPTSSRKLHASPNKQVLANGDVYVDYMVPMPSADDDAHNRGISSGDEGAYISSSAEESEGPRSPAKGRNLFGRTDSYSLASRQPPSASRASSASRPPSLYSYDPSSPYTSRGPSPSPSFPNSQFPSESETEESDGESIYSHHHHVDPTRHLDKLASLARMALASAEDMRKKGMMREDEAPLPKCFLAGVVVERGKSRTKTPQSPSKKDKARASETEGEDGEEPTVIRAIPERRLGQVEGEPLARSRSWLDTVLGPSSQPGISRQTSSSSIATELDNPFDNSQTPFRRTNSQPTLPINVPKRPDLAKSLASAQSEPTLETVLAAYDMTPSRARTIHMTPSKTRLVATPSHTRLFGSPSKRSRMKEVEEVEEDIEDRPIDQGFAAWLSKQQTMVLRALHNPPWAPIQSETSSQGPQSTGERTFEVPVDGEKNETEAVVKLRALLHRTVETGEGNSCLLVGPRGSGKTRAILRALRTLNQVSRSQPQTRPSTPPPSSPTKRGKTKQGGRAVQQSIPPSSTLAIPIVIRLSGHAQTNDRLAMREIARQLVLQSGEALDVPLDEEEYTDEGPTGVHVPAATHLPQIVGALARQIRPVIVILDAFDLFAEHARQALLYCLLDTVQSCRAGQGSQGLAVVGVTSRIDCLTMLEKRVKSRFSHRIIRVSPPSTVDSYIGLMTSTLAVSAPNKPRLPATPKKNRHPTSAAAQADSWYTSWRDSIDRITTDRQFKQIIEDIFDLSRDVRLLLRILSGAVANLTPSSPWLTVGTISRSIQSQCAPLPFVFLQELAYPCVALLVATQHVHDRGHDIFTLKMLCDEIKRELGNEAITKALVQVQGRGLGLMRVPESVLEAVSTTPTIEV</sequence>
<dbReference type="Pfam" id="PF13191">
    <property type="entry name" value="AAA_16"/>
    <property type="match status" value="1"/>
</dbReference>
<dbReference type="InterPro" id="IPR027417">
    <property type="entry name" value="P-loop_NTPase"/>
</dbReference>
<feature type="region of interest" description="Disordered" evidence="6">
    <location>
        <begin position="854"/>
        <end position="891"/>
    </location>
</feature>
<feature type="compositionally biased region" description="Polar residues" evidence="6">
    <location>
        <begin position="658"/>
        <end position="674"/>
    </location>
</feature>
<dbReference type="InterPro" id="IPR001199">
    <property type="entry name" value="Cyt_B5-like_heme/steroid-bd"/>
</dbReference>
<proteinExistence type="inferred from homology"/>
<dbReference type="SUPFAM" id="SSF55856">
    <property type="entry name" value="Cytochrome b5-like heme/steroid binding domain"/>
    <property type="match status" value="1"/>
</dbReference>
<dbReference type="InterPro" id="IPR016527">
    <property type="entry name" value="ORC4"/>
</dbReference>
<keyword evidence="4" id="KW-0238">DNA-binding</keyword>
<evidence type="ECO:0000259" key="7">
    <source>
        <dbReference type="SMART" id="SM01117"/>
    </source>
</evidence>
<evidence type="ECO:0000256" key="6">
    <source>
        <dbReference type="SAM" id="MobiDB-lite"/>
    </source>
</evidence>
<feature type="compositionally biased region" description="Polar residues" evidence="6">
    <location>
        <begin position="129"/>
        <end position="138"/>
    </location>
</feature>
<feature type="domain" description="Cytochrome b5 heme-binding" evidence="7">
    <location>
        <begin position="17"/>
        <end position="111"/>
    </location>
</feature>
<dbReference type="Gene3D" id="3.40.50.300">
    <property type="entry name" value="P-loop containing nucleotide triphosphate hydrolases"/>
    <property type="match status" value="1"/>
</dbReference>
<dbReference type="Proteomes" id="UP000663826">
    <property type="component" value="Unassembled WGS sequence"/>
</dbReference>
<evidence type="ECO:0000256" key="2">
    <source>
        <dbReference type="ARBA" id="ARBA00005334"/>
    </source>
</evidence>
<dbReference type="SMART" id="SM01117">
    <property type="entry name" value="Cyt-b5"/>
    <property type="match status" value="1"/>
</dbReference>
<feature type="compositionally biased region" description="Basic and acidic residues" evidence="6">
    <location>
        <begin position="585"/>
        <end position="594"/>
    </location>
</feature>
<feature type="region of interest" description="Disordered" evidence="6">
    <location>
        <begin position="1062"/>
        <end position="1081"/>
    </location>
</feature>
<dbReference type="Pfam" id="PF14629">
    <property type="entry name" value="ORC4_C"/>
    <property type="match status" value="1"/>
</dbReference>
<dbReference type="GO" id="GO:0003688">
    <property type="term" value="F:DNA replication origin binding"/>
    <property type="evidence" value="ECO:0007669"/>
    <property type="project" value="TreeGrafter"/>
</dbReference>
<dbReference type="Gene3D" id="3.10.120.10">
    <property type="entry name" value="Cytochrome b5-like heme/steroid binding domain"/>
    <property type="match status" value="1"/>
</dbReference>
<feature type="region of interest" description="Disordered" evidence="6">
    <location>
        <begin position="294"/>
        <end position="526"/>
    </location>
</feature>
<evidence type="ECO:0000313" key="9">
    <source>
        <dbReference type="Proteomes" id="UP000663826"/>
    </source>
</evidence>
<feature type="compositionally biased region" description="Low complexity" evidence="6">
    <location>
        <begin position="226"/>
        <end position="245"/>
    </location>
</feature>
<comment type="subcellular location">
    <subcellularLocation>
        <location evidence="1">Nucleus</location>
    </subcellularLocation>
</comment>
<keyword evidence="3" id="KW-0235">DNA replication</keyword>
<dbReference type="GO" id="GO:0005664">
    <property type="term" value="C:nuclear origin of replication recognition complex"/>
    <property type="evidence" value="ECO:0007669"/>
    <property type="project" value="TreeGrafter"/>
</dbReference>
<accession>A0A8H2WKJ1</accession>
<organism evidence="8 9">
    <name type="scientific">Rhizoctonia solani</name>
    <dbReference type="NCBI Taxonomy" id="456999"/>
    <lineage>
        <taxon>Eukaryota</taxon>
        <taxon>Fungi</taxon>
        <taxon>Dikarya</taxon>
        <taxon>Basidiomycota</taxon>
        <taxon>Agaricomycotina</taxon>
        <taxon>Agaricomycetes</taxon>
        <taxon>Cantharellales</taxon>
        <taxon>Ceratobasidiaceae</taxon>
        <taxon>Rhizoctonia</taxon>
    </lineage>
</organism>
<keyword evidence="5" id="KW-0539">Nucleus</keyword>
<dbReference type="PANTHER" id="PTHR12087">
    <property type="entry name" value="ORIGIN RECOGNITION COMPLEX SUBUNIT 4"/>
    <property type="match status" value="1"/>
</dbReference>
<evidence type="ECO:0000313" key="8">
    <source>
        <dbReference type="EMBL" id="CAE6390450.1"/>
    </source>
</evidence>
<feature type="compositionally biased region" description="Polar residues" evidence="6">
    <location>
        <begin position="785"/>
        <end position="798"/>
    </location>
</feature>
<feature type="region of interest" description="Disordered" evidence="6">
    <location>
        <begin position="574"/>
        <end position="680"/>
    </location>
</feature>
<feature type="region of interest" description="Disordered" evidence="6">
    <location>
        <begin position="782"/>
        <end position="804"/>
    </location>
</feature>
<protein>
    <recommendedName>
        <fullName evidence="7">Cytochrome b5 heme-binding domain-containing protein</fullName>
    </recommendedName>
</protein>
<dbReference type="SUPFAM" id="SSF52540">
    <property type="entry name" value="P-loop containing nucleoside triphosphate hydrolases"/>
    <property type="match status" value="1"/>
</dbReference>
<comment type="similarity">
    <text evidence="2">Belongs to the ORC4 family.</text>
</comment>
<feature type="region of interest" description="Disordered" evidence="6">
    <location>
        <begin position="104"/>
        <end position="281"/>
    </location>
</feature>
<dbReference type="EMBL" id="CAJMWQ010000873">
    <property type="protein sequence ID" value="CAE6390450.1"/>
    <property type="molecule type" value="Genomic_DNA"/>
</dbReference>
<dbReference type="PANTHER" id="PTHR12087:SF0">
    <property type="entry name" value="ORIGIN RECOGNITION COMPLEX SUBUNIT 4"/>
    <property type="match status" value="1"/>
</dbReference>
<dbReference type="AlphaFoldDB" id="A0A8H2WKJ1"/>
<dbReference type="InterPro" id="IPR041664">
    <property type="entry name" value="AAA_16"/>
</dbReference>
<name>A0A8H2WKJ1_9AGAM</name>
<feature type="compositionally biased region" description="Basic residues" evidence="6">
    <location>
        <begin position="206"/>
        <end position="218"/>
    </location>
</feature>
<feature type="compositionally biased region" description="Low complexity" evidence="6">
    <location>
        <begin position="340"/>
        <end position="354"/>
    </location>
</feature>
<feature type="compositionally biased region" description="Polar residues" evidence="6">
    <location>
        <begin position="634"/>
        <end position="651"/>
    </location>
</feature>
<reference evidence="8" key="1">
    <citation type="submission" date="2021-01" db="EMBL/GenBank/DDBJ databases">
        <authorList>
            <person name="Kaushik A."/>
        </authorList>
    </citation>
    <scope>NUCLEOTIDE SEQUENCE</scope>
    <source>
        <strain evidence="8">AG1-1B</strain>
    </source>
</reference>
<evidence type="ECO:0000256" key="5">
    <source>
        <dbReference type="ARBA" id="ARBA00023242"/>
    </source>
</evidence>
<dbReference type="GO" id="GO:0006270">
    <property type="term" value="P:DNA replication initiation"/>
    <property type="evidence" value="ECO:0007669"/>
    <property type="project" value="TreeGrafter"/>
</dbReference>
<dbReference type="InterPro" id="IPR036400">
    <property type="entry name" value="Cyt_B5-like_heme/steroid_sf"/>
</dbReference>
<dbReference type="InterPro" id="IPR032705">
    <property type="entry name" value="ORC4_C"/>
</dbReference>
<gene>
    <name evidence="8" type="ORF">RDB_LOCUS25196</name>
</gene>
<evidence type="ECO:0000256" key="4">
    <source>
        <dbReference type="ARBA" id="ARBA00023125"/>
    </source>
</evidence>
<feature type="compositionally biased region" description="Low complexity" evidence="6">
    <location>
        <begin position="458"/>
        <end position="490"/>
    </location>
</feature>
<evidence type="ECO:0000256" key="1">
    <source>
        <dbReference type="ARBA" id="ARBA00004123"/>
    </source>
</evidence>